<name>A0A7Y2RH90_9GAMM</name>
<dbReference type="Proteomes" id="UP000569202">
    <property type="component" value="Unassembled WGS sequence"/>
</dbReference>
<dbReference type="NCBIfam" id="TIGR02532">
    <property type="entry name" value="IV_pilin_GFxxxE"/>
    <property type="match status" value="1"/>
</dbReference>
<accession>A0A7Y2RH90</accession>
<comment type="subcellular location">
    <subcellularLocation>
        <location evidence="1">Membrane</location>
        <topology evidence="1">Single-pass membrane protein</topology>
    </subcellularLocation>
</comment>
<dbReference type="InterPro" id="IPR012902">
    <property type="entry name" value="N_methyl_site"/>
</dbReference>
<dbReference type="InterPro" id="IPR001082">
    <property type="entry name" value="Pilin"/>
</dbReference>
<dbReference type="InterPro" id="IPR002416">
    <property type="entry name" value="T2SS_protein-GspH"/>
</dbReference>
<keyword evidence="6 8" id="KW-0472">Membrane</keyword>
<evidence type="ECO:0000256" key="2">
    <source>
        <dbReference type="ARBA" id="ARBA00005233"/>
    </source>
</evidence>
<dbReference type="SUPFAM" id="SSF54523">
    <property type="entry name" value="Pili subunits"/>
    <property type="match status" value="1"/>
</dbReference>
<dbReference type="GO" id="GO:0015628">
    <property type="term" value="P:protein secretion by the type II secretion system"/>
    <property type="evidence" value="ECO:0007669"/>
    <property type="project" value="InterPro"/>
</dbReference>
<evidence type="ECO:0000256" key="8">
    <source>
        <dbReference type="SAM" id="Phobius"/>
    </source>
</evidence>
<dbReference type="PRINTS" id="PR00885">
    <property type="entry name" value="BCTERIALGSPH"/>
</dbReference>
<gene>
    <name evidence="9" type="ORF">HLH17_12495</name>
</gene>
<proteinExistence type="inferred from homology"/>
<evidence type="ECO:0000256" key="4">
    <source>
        <dbReference type="ARBA" id="ARBA00022692"/>
    </source>
</evidence>
<evidence type="ECO:0000313" key="10">
    <source>
        <dbReference type="Proteomes" id="UP000569202"/>
    </source>
</evidence>
<dbReference type="GO" id="GO:0007155">
    <property type="term" value="P:cell adhesion"/>
    <property type="evidence" value="ECO:0007669"/>
    <property type="project" value="InterPro"/>
</dbReference>
<dbReference type="GO" id="GO:0015627">
    <property type="term" value="C:type II protein secretion system complex"/>
    <property type="evidence" value="ECO:0007669"/>
    <property type="project" value="InterPro"/>
</dbReference>
<dbReference type="AlphaFoldDB" id="A0A7Y2RH90"/>
<keyword evidence="4 8" id="KW-0812">Transmembrane</keyword>
<protein>
    <submittedName>
        <fullName evidence="9">Prepilin-type N-terminal cleavage/methylation domain-containing protein</fullName>
    </submittedName>
</protein>
<keyword evidence="5 8" id="KW-1133">Transmembrane helix</keyword>
<organism evidence="9 10">
    <name type="scientific">Acinetobacter terrae</name>
    <dbReference type="NCBI Taxonomy" id="2731247"/>
    <lineage>
        <taxon>Bacteria</taxon>
        <taxon>Pseudomonadati</taxon>
        <taxon>Pseudomonadota</taxon>
        <taxon>Gammaproteobacteria</taxon>
        <taxon>Moraxellales</taxon>
        <taxon>Moraxellaceae</taxon>
        <taxon>Acinetobacter</taxon>
        <taxon>Acinetobacter Taxon 24</taxon>
    </lineage>
</organism>
<keyword evidence="7" id="KW-0281">Fimbrium</keyword>
<comment type="caution">
    <text evidence="9">The sequence shown here is derived from an EMBL/GenBank/DDBJ whole genome shotgun (WGS) entry which is preliminary data.</text>
</comment>
<evidence type="ECO:0000256" key="1">
    <source>
        <dbReference type="ARBA" id="ARBA00004167"/>
    </source>
</evidence>
<dbReference type="Pfam" id="PF00114">
    <property type="entry name" value="Pilin"/>
    <property type="match status" value="1"/>
</dbReference>
<evidence type="ECO:0000313" key="9">
    <source>
        <dbReference type="EMBL" id="NNH78474.1"/>
    </source>
</evidence>
<feature type="transmembrane region" description="Helical" evidence="8">
    <location>
        <begin position="7"/>
        <end position="31"/>
    </location>
</feature>
<dbReference type="RefSeq" id="WP_171540842.1">
    <property type="nucleotide sequence ID" value="NZ_JABERL010000035.1"/>
</dbReference>
<sequence length="155" mass="15845">MKSVQQGFTLIELMIVVAIIGILAAIAIPAYQNYIARSQASEAFTLADGLKTEILTNKQSGTCFKDGAETASETAGVDNIVGKYGTATIATSTTATTGCAISYVFNSTGVSDKLSAADANTIVADVSENGVLTKGDTTTVDAAYLPQSFTAAAAE</sequence>
<dbReference type="Gene3D" id="3.30.700.10">
    <property type="entry name" value="Glycoprotein, Type 4 Pilin"/>
    <property type="match status" value="1"/>
</dbReference>
<evidence type="ECO:0000256" key="6">
    <source>
        <dbReference type="ARBA" id="ARBA00023136"/>
    </source>
</evidence>
<dbReference type="GO" id="GO:0016020">
    <property type="term" value="C:membrane"/>
    <property type="evidence" value="ECO:0007669"/>
    <property type="project" value="UniProtKB-SubCell"/>
</dbReference>
<reference evidence="9 10" key="1">
    <citation type="submission" date="2020-04" db="EMBL/GenBank/DDBJ databases">
        <title>Acinetobacter Taxon 24.</title>
        <authorList>
            <person name="Nemec A."/>
            <person name="Radolfova-Krizova L."/>
            <person name="Higgins P.G."/>
            <person name="Spanelova P."/>
        </authorList>
    </citation>
    <scope>NUCLEOTIDE SEQUENCE [LARGE SCALE GENOMIC DNA]</scope>
    <source>
        <strain evidence="9 10">ANC 5380</strain>
    </source>
</reference>
<evidence type="ECO:0000256" key="5">
    <source>
        <dbReference type="ARBA" id="ARBA00022989"/>
    </source>
</evidence>
<keyword evidence="3" id="KW-0488">Methylation</keyword>
<dbReference type="PANTHER" id="PTHR30093">
    <property type="entry name" value="GENERAL SECRETION PATHWAY PROTEIN G"/>
    <property type="match status" value="1"/>
</dbReference>
<dbReference type="Pfam" id="PF07963">
    <property type="entry name" value="N_methyl"/>
    <property type="match status" value="1"/>
</dbReference>
<dbReference type="InterPro" id="IPR045584">
    <property type="entry name" value="Pilin-like"/>
</dbReference>
<dbReference type="GO" id="GO:0043107">
    <property type="term" value="P:type IV pilus-dependent motility"/>
    <property type="evidence" value="ECO:0007669"/>
    <property type="project" value="TreeGrafter"/>
</dbReference>
<evidence type="ECO:0000256" key="7">
    <source>
        <dbReference type="RuleBase" id="RU000389"/>
    </source>
</evidence>
<dbReference type="PANTHER" id="PTHR30093:SF34">
    <property type="entry name" value="PREPILIN PEPTIDASE-DEPENDENT PROTEIN D"/>
    <property type="match status" value="1"/>
</dbReference>
<dbReference type="EMBL" id="JABERL010000035">
    <property type="protein sequence ID" value="NNH78474.1"/>
    <property type="molecule type" value="Genomic_DNA"/>
</dbReference>
<dbReference type="GO" id="GO:0044096">
    <property type="term" value="C:type IV pilus"/>
    <property type="evidence" value="ECO:0007669"/>
    <property type="project" value="TreeGrafter"/>
</dbReference>
<evidence type="ECO:0000256" key="3">
    <source>
        <dbReference type="ARBA" id="ARBA00022481"/>
    </source>
</evidence>
<comment type="similarity">
    <text evidence="2 7">Belongs to the N-Me-Phe pilin family.</text>
</comment>
<dbReference type="PROSITE" id="PS00409">
    <property type="entry name" value="PROKAR_NTER_METHYL"/>
    <property type="match status" value="1"/>
</dbReference>